<proteinExistence type="predicted"/>
<evidence type="ECO:0000313" key="1">
    <source>
        <dbReference type="EMBL" id="GIY57010.1"/>
    </source>
</evidence>
<dbReference type="EMBL" id="BPLQ01011256">
    <property type="protein sequence ID" value="GIY57010.1"/>
    <property type="molecule type" value="Genomic_DNA"/>
</dbReference>
<gene>
    <name evidence="1" type="ORF">CDAR_301911</name>
</gene>
<dbReference type="Proteomes" id="UP001054837">
    <property type="component" value="Unassembled WGS sequence"/>
</dbReference>
<reference evidence="1 2" key="1">
    <citation type="submission" date="2021-06" db="EMBL/GenBank/DDBJ databases">
        <title>Caerostris darwini draft genome.</title>
        <authorList>
            <person name="Kono N."/>
            <person name="Arakawa K."/>
        </authorList>
    </citation>
    <scope>NUCLEOTIDE SEQUENCE [LARGE SCALE GENOMIC DNA]</scope>
</reference>
<accession>A0AAV4UGQ8</accession>
<comment type="caution">
    <text evidence="1">The sequence shown here is derived from an EMBL/GenBank/DDBJ whole genome shotgun (WGS) entry which is preliminary data.</text>
</comment>
<protein>
    <submittedName>
        <fullName evidence="1">Uncharacterized protein</fullName>
    </submittedName>
</protein>
<sequence>MHWIKEQKEAIINLITAEEQFSFQIQSIYTNPYNCWNNKPPTQAETRKVSFPCHAIIFPGFWGPPSMSWTPPPIRESVEPHDCPSQEVDRKGAVMVPTGLREDEVGFAYKKYDRHSLQCF</sequence>
<name>A0AAV4UGQ8_9ARAC</name>
<dbReference type="AlphaFoldDB" id="A0AAV4UGQ8"/>
<evidence type="ECO:0000313" key="2">
    <source>
        <dbReference type="Proteomes" id="UP001054837"/>
    </source>
</evidence>
<organism evidence="1 2">
    <name type="scientific">Caerostris darwini</name>
    <dbReference type="NCBI Taxonomy" id="1538125"/>
    <lineage>
        <taxon>Eukaryota</taxon>
        <taxon>Metazoa</taxon>
        <taxon>Ecdysozoa</taxon>
        <taxon>Arthropoda</taxon>
        <taxon>Chelicerata</taxon>
        <taxon>Arachnida</taxon>
        <taxon>Araneae</taxon>
        <taxon>Araneomorphae</taxon>
        <taxon>Entelegynae</taxon>
        <taxon>Araneoidea</taxon>
        <taxon>Araneidae</taxon>
        <taxon>Caerostris</taxon>
    </lineage>
</organism>
<keyword evidence="2" id="KW-1185">Reference proteome</keyword>